<dbReference type="PATRIC" id="fig|1339280.3.peg.2090"/>
<dbReference type="EMBL" id="JGDM01000052">
    <property type="protein sequence ID" value="EXZ44613.1"/>
    <property type="molecule type" value="Genomic_DNA"/>
</dbReference>
<dbReference type="AlphaFoldDB" id="A0A015YJX3"/>
<evidence type="ECO:0000313" key="2">
    <source>
        <dbReference type="Proteomes" id="UP000022272"/>
    </source>
</evidence>
<organism evidence="1 2">
    <name type="scientific">Bacteroides fragilis str. 2-F-2 #4</name>
    <dbReference type="NCBI Taxonomy" id="1339280"/>
    <lineage>
        <taxon>Bacteria</taxon>
        <taxon>Pseudomonadati</taxon>
        <taxon>Bacteroidota</taxon>
        <taxon>Bacteroidia</taxon>
        <taxon>Bacteroidales</taxon>
        <taxon>Bacteroidaceae</taxon>
        <taxon>Bacteroides</taxon>
    </lineage>
</organism>
<protein>
    <recommendedName>
        <fullName evidence="3">Phage protein</fullName>
    </recommendedName>
</protein>
<sequence length="109" mass="12199">MENQETKISNVTTSMKVEKEINGFKVSGTVEVYNDSKRIKRIDASVQKTDSKAMAPFKYSFTVTRGLNDMVNPSEENEPERDQALTAGIEFEKAVEQAVSGMIFNTIVE</sequence>
<dbReference type="Proteomes" id="UP000022272">
    <property type="component" value="Unassembled WGS sequence"/>
</dbReference>
<reference evidence="1 2" key="1">
    <citation type="submission" date="2014-02" db="EMBL/GenBank/DDBJ databases">
        <authorList>
            <person name="Sears C."/>
            <person name="Carroll K."/>
            <person name="Sack B.R."/>
            <person name="Qadri F."/>
            <person name="Myers L.L."/>
            <person name="Chung G.-T."/>
            <person name="Escheverria P."/>
            <person name="Fraser C.M."/>
            <person name="Sadzewicz L."/>
            <person name="Shefchek K.A."/>
            <person name="Tallon L."/>
            <person name="Das S.P."/>
            <person name="Daugherty S."/>
            <person name="Mongodin E.F."/>
        </authorList>
    </citation>
    <scope>NUCLEOTIDE SEQUENCE [LARGE SCALE GENOMIC DNA]</scope>
    <source>
        <strain evidence="1 2">2-F-2 #4</strain>
    </source>
</reference>
<name>A0A015YJX3_BACFG</name>
<evidence type="ECO:0008006" key="3">
    <source>
        <dbReference type="Google" id="ProtNLM"/>
    </source>
</evidence>
<evidence type="ECO:0000313" key="1">
    <source>
        <dbReference type="EMBL" id="EXZ44613.1"/>
    </source>
</evidence>
<proteinExistence type="predicted"/>
<dbReference type="RefSeq" id="WP_008768754.1">
    <property type="nucleotide sequence ID" value="NZ_JGDM01000052.1"/>
</dbReference>
<comment type="caution">
    <text evidence="1">The sequence shown here is derived from an EMBL/GenBank/DDBJ whole genome shotgun (WGS) entry which is preliminary data.</text>
</comment>
<accession>A0A015YJX3</accession>
<gene>
    <name evidence="1" type="ORF">M076_2177</name>
</gene>